<evidence type="ECO:0000313" key="1">
    <source>
        <dbReference type="EMBL" id="MFB9908284.1"/>
    </source>
</evidence>
<dbReference type="RefSeq" id="WP_377859823.1">
    <property type="nucleotide sequence ID" value="NZ_JBHLZU010000026.1"/>
</dbReference>
<sequence>MIHNVHERELPVDAATPGALLDELLDPDRTIWPVNRWPMIAMDRPLGVGARGGHGPIRYDCTAYEPGRLVEFTFSPKMALKGTHTLEVLPGPRPGTAIVRHTVAGRTVGTMRLLWPLVIRWMHDALLEDLLDRVAVAVGHPPARPARWSPWVRLCHRLFERKYGARV</sequence>
<dbReference type="Proteomes" id="UP001589693">
    <property type="component" value="Unassembled WGS sequence"/>
</dbReference>
<name>A0ABV6A7U0_9PSEU</name>
<organism evidence="1 2">
    <name type="scientific">Allokutzneria oryzae</name>
    <dbReference type="NCBI Taxonomy" id="1378989"/>
    <lineage>
        <taxon>Bacteria</taxon>
        <taxon>Bacillati</taxon>
        <taxon>Actinomycetota</taxon>
        <taxon>Actinomycetes</taxon>
        <taxon>Pseudonocardiales</taxon>
        <taxon>Pseudonocardiaceae</taxon>
        <taxon>Allokutzneria</taxon>
    </lineage>
</organism>
<accession>A0ABV6A7U0</accession>
<reference evidence="1 2" key="1">
    <citation type="submission" date="2024-09" db="EMBL/GenBank/DDBJ databases">
        <authorList>
            <person name="Sun Q."/>
            <person name="Mori K."/>
        </authorList>
    </citation>
    <scope>NUCLEOTIDE SEQUENCE [LARGE SCALE GENOMIC DNA]</scope>
    <source>
        <strain evidence="1 2">TBRC 7907</strain>
    </source>
</reference>
<gene>
    <name evidence="1" type="ORF">ACFFQA_30490</name>
</gene>
<evidence type="ECO:0000313" key="2">
    <source>
        <dbReference type="Proteomes" id="UP001589693"/>
    </source>
</evidence>
<dbReference type="EMBL" id="JBHLZU010000026">
    <property type="protein sequence ID" value="MFB9908284.1"/>
    <property type="molecule type" value="Genomic_DNA"/>
</dbReference>
<comment type="caution">
    <text evidence="1">The sequence shown here is derived from an EMBL/GenBank/DDBJ whole genome shotgun (WGS) entry which is preliminary data.</text>
</comment>
<proteinExistence type="predicted"/>
<protein>
    <submittedName>
        <fullName evidence="1">SRPBCC family protein</fullName>
    </submittedName>
</protein>
<keyword evidence="2" id="KW-1185">Reference proteome</keyword>